<dbReference type="InterPro" id="IPR003156">
    <property type="entry name" value="DHHA1_dom"/>
</dbReference>
<organism evidence="3 4">
    <name type="scientific">Anaerobacillus arseniciselenatis</name>
    <dbReference type="NCBI Taxonomy" id="85682"/>
    <lineage>
        <taxon>Bacteria</taxon>
        <taxon>Bacillati</taxon>
        <taxon>Bacillota</taxon>
        <taxon>Bacilli</taxon>
        <taxon>Bacillales</taxon>
        <taxon>Bacillaceae</taxon>
        <taxon>Anaerobacillus</taxon>
    </lineage>
</organism>
<feature type="domain" description="DDH" evidence="1">
    <location>
        <begin position="14"/>
        <end position="154"/>
    </location>
</feature>
<feature type="domain" description="DHHA1" evidence="2">
    <location>
        <begin position="228"/>
        <end position="312"/>
    </location>
</feature>
<keyword evidence="4" id="KW-1185">Reference proteome</keyword>
<dbReference type="GO" id="GO:0003676">
    <property type="term" value="F:nucleic acid binding"/>
    <property type="evidence" value="ECO:0007669"/>
    <property type="project" value="InterPro"/>
</dbReference>
<dbReference type="Gene3D" id="3.10.310.30">
    <property type="match status" value="1"/>
</dbReference>
<evidence type="ECO:0000313" key="3">
    <source>
        <dbReference type="EMBL" id="OIJ10946.1"/>
    </source>
</evidence>
<dbReference type="Proteomes" id="UP000180098">
    <property type="component" value="Unassembled WGS sequence"/>
</dbReference>
<dbReference type="OrthoDB" id="9803668at2"/>
<dbReference type="InterPro" id="IPR051319">
    <property type="entry name" value="Oligoribo/pAp-PDE_c-di-AMP_PDE"/>
</dbReference>
<evidence type="ECO:0000259" key="2">
    <source>
        <dbReference type="Pfam" id="PF02272"/>
    </source>
</evidence>
<accession>A0A1S2LF05</accession>
<proteinExistence type="predicted"/>
<gene>
    <name evidence="3" type="ORF">BKP35_12725</name>
</gene>
<dbReference type="Pfam" id="PF02272">
    <property type="entry name" value="DHHA1"/>
    <property type="match status" value="1"/>
</dbReference>
<dbReference type="AlphaFoldDB" id="A0A1S2LF05"/>
<dbReference type="EMBL" id="MLQQ01000035">
    <property type="protein sequence ID" value="OIJ10946.1"/>
    <property type="molecule type" value="Genomic_DNA"/>
</dbReference>
<dbReference type="InterPro" id="IPR001667">
    <property type="entry name" value="DDH_dom"/>
</dbReference>
<evidence type="ECO:0000313" key="4">
    <source>
        <dbReference type="Proteomes" id="UP000180098"/>
    </source>
</evidence>
<dbReference type="PANTHER" id="PTHR47618:SF1">
    <property type="entry name" value="BIFUNCTIONAL OLIGORIBONUCLEASE AND PAP PHOSPHATASE NRNA"/>
    <property type="match status" value="1"/>
</dbReference>
<evidence type="ECO:0000259" key="1">
    <source>
        <dbReference type="Pfam" id="PF01368"/>
    </source>
</evidence>
<dbReference type="PANTHER" id="PTHR47618">
    <property type="entry name" value="BIFUNCTIONAL OLIGORIBONUCLEASE AND PAP PHOSPHATASE NRNA"/>
    <property type="match status" value="1"/>
</dbReference>
<dbReference type="RefSeq" id="WP_071313735.1">
    <property type="nucleotide sequence ID" value="NZ_MLQQ01000035.1"/>
</dbReference>
<reference evidence="3 4" key="1">
    <citation type="submission" date="2016-10" db="EMBL/GenBank/DDBJ databases">
        <title>Draft genome sequences of four alkaliphilic bacteria belonging to the Anaerobacillus genus.</title>
        <authorList>
            <person name="Bassil N.M."/>
            <person name="Lloyd J.R."/>
        </authorList>
    </citation>
    <scope>NUCLEOTIDE SEQUENCE [LARGE SCALE GENOMIC DNA]</scope>
    <source>
        <strain evidence="3 4">DSM 15340</strain>
    </source>
</reference>
<dbReference type="SUPFAM" id="SSF64182">
    <property type="entry name" value="DHH phosphoesterases"/>
    <property type="match status" value="1"/>
</dbReference>
<comment type="caution">
    <text evidence="3">The sequence shown here is derived from an EMBL/GenBank/DDBJ whole genome shotgun (WGS) entry which is preliminary data.</text>
</comment>
<sequence length="316" mass="35925">MKQKIIETIESYDQIIIHRHVRPDPDALGAQAGLAQLIKEHYPEKNVYTVGDEEASLQFINKMDEIKDEQFSGALIIICDTANTERISDERYVKGDKIIKIDHHPNEDPYGDVIWVDTSASSVSEMIYELFETWQELKGMQMTKEVARSLFVGIVGDTGRFRYPNTTERTFRYAAELMKQPFSPVELYEKMENKSLNMARLEGYILNNFKYLENGVGTINLSNDLLQEYGITTSEASKLVNTFSDVEGLKAWVFFVEEPDQLIRVRLRSKGPTINGLAQNFNGGGHPLAAGASVHSWEEAKLVLNELQQICKNHKV</sequence>
<dbReference type="Pfam" id="PF01368">
    <property type="entry name" value="DHH"/>
    <property type="match status" value="1"/>
</dbReference>
<dbReference type="InterPro" id="IPR038763">
    <property type="entry name" value="DHH_sf"/>
</dbReference>
<protein>
    <submittedName>
        <fullName evidence="3">DHH family phosphoesterase</fullName>
    </submittedName>
</protein>
<dbReference type="Gene3D" id="3.90.1640.10">
    <property type="entry name" value="inorganic pyrophosphatase (n-terminal core)"/>
    <property type="match status" value="1"/>
</dbReference>
<name>A0A1S2LF05_9BACI</name>